<reference evidence="3" key="2">
    <citation type="submission" date="2023-05" db="EMBL/GenBank/DDBJ databases">
        <authorList>
            <person name="Schelkunov M.I."/>
        </authorList>
    </citation>
    <scope>NUCLEOTIDE SEQUENCE</scope>
    <source>
        <strain evidence="3">Hsosn_3</strain>
        <tissue evidence="3">Leaf</tissue>
    </source>
</reference>
<feature type="region of interest" description="Disordered" evidence="1">
    <location>
        <begin position="32"/>
        <end position="60"/>
    </location>
</feature>
<comment type="caution">
    <text evidence="3">The sequence shown here is derived from an EMBL/GenBank/DDBJ whole genome shotgun (WGS) entry which is preliminary data.</text>
</comment>
<dbReference type="Pfam" id="PF26133">
    <property type="entry name" value="DUF8039"/>
    <property type="match status" value="1"/>
</dbReference>
<reference evidence="3" key="1">
    <citation type="submission" date="2023-02" db="EMBL/GenBank/DDBJ databases">
        <title>Genome of toxic invasive species Heracleum sosnowskyi carries increased number of genes despite the absence of recent whole-genome duplications.</title>
        <authorList>
            <person name="Schelkunov M."/>
            <person name="Shtratnikova V."/>
            <person name="Makarenko M."/>
            <person name="Klepikova A."/>
            <person name="Omelchenko D."/>
            <person name="Novikova G."/>
            <person name="Obukhova E."/>
            <person name="Bogdanov V."/>
            <person name="Penin A."/>
            <person name="Logacheva M."/>
        </authorList>
    </citation>
    <scope>NUCLEOTIDE SEQUENCE</scope>
    <source>
        <strain evidence="3">Hsosn_3</strain>
        <tissue evidence="3">Leaf</tissue>
    </source>
</reference>
<dbReference type="EMBL" id="JAUIZM010000009">
    <property type="protein sequence ID" value="KAK1366426.1"/>
    <property type="molecule type" value="Genomic_DNA"/>
</dbReference>
<organism evidence="3 4">
    <name type="scientific">Heracleum sosnowskyi</name>
    <dbReference type="NCBI Taxonomy" id="360622"/>
    <lineage>
        <taxon>Eukaryota</taxon>
        <taxon>Viridiplantae</taxon>
        <taxon>Streptophyta</taxon>
        <taxon>Embryophyta</taxon>
        <taxon>Tracheophyta</taxon>
        <taxon>Spermatophyta</taxon>
        <taxon>Magnoliopsida</taxon>
        <taxon>eudicotyledons</taxon>
        <taxon>Gunneridae</taxon>
        <taxon>Pentapetalae</taxon>
        <taxon>asterids</taxon>
        <taxon>campanulids</taxon>
        <taxon>Apiales</taxon>
        <taxon>Apiaceae</taxon>
        <taxon>Apioideae</taxon>
        <taxon>apioid superclade</taxon>
        <taxon>Tordylieae</taxon>
        <taxon>Tordyliinae</taxon>
        <taxon>Heracleum</taxon>
    </lineage>
</organism>
<evidence type="ECO:0000313" key="3">
    <source>
        <dbReference type="EMBL" id="KAK1366426.1"/>
    </source>
</evidence>
<keyword evidence="4" id="KW-1185">Reference proteome</keyword>
<name>A0AAD8HG11_9APIA</name>
<dbReference type="InterPro" id="IPR058352">
    <property type="entry name" value="DUF8039"/>
</dbReference>
<protein>
    <recommendedName>
        <fullName evidence="2">DUF8039 domain-containing protein</fullName>
    </recommendedName>
</protein>
<sequence length="357" mass="41095">MDEEDDYKLSYSRNDHDEGEYVNLEFFNVHGHERSKPNTKRKRKRKSNKWRSGTDGSKDVNVTEERSARRGIVNMLKVKKARNKSIVQTVNWNQLGQPIGKESVTLVHFVGSYARRNVPIICDDWRKKEWQNVKQNLWDEVKIQEKINAGVENPTLSRLDAWEYARRDAGGKINDPVTLQILQDLELKWKGCKPEAQSRDSSHMDNFDMDNEVSGQHDDDHDLILGEDLPQGENPCYLYLDPGRRYVGQGMLHNDPNDRILHGISLEEGYVMVQFEVAEKSECKTQLPRPCDDANLVGEAPGYFLAWPANLVSMKLEVGYTPPRIGNKEKVKHAMGQNKLEYKENKKLADKEKAKTS</sequence>
<feature type="region of interest" description="Disordered" evidence="1">
    <location>
        <begin position="336"/>
        <end position="357"/>
    </location>
</feature>
<feature type="compositionally biased region" description="Basic residues" evidence="1">
    <location>
        <begin position="37"/>
        <end position="49"/>
    </location>
</feature>
<feature type="domain" description="DUF8039" evidence="2">
    <location>
        <begin position="232"/>
        <end position="314"/>
    </location>
</feature>
<dbReference type="PANTHER" id="PTHR33018">
    <property type="entry name" value="OS10G0338966 PROTEIN-RELATED"/>
    <property type="match status" value="1"/>
</dbReference>
<gene>
    <name evidence="3" type="ORF">POM88_041987</name>
</gene>
<evidence type="ECO:0000259" key="2">
    <source>
        <dbReference type="Pfam" id="PF26133"/>
    </source>
</evidence>
<dbReference type="AlphaFoldDB" id="A0AAD8HG11"/>
<proteinExistence type="predicted"/>
<dbReference type="PANTHER" id="PTHR33018:SF31">
    <property type="entry name" value="TRANSPOSASE, PTTA_EN_SPM, PLANT"/>
    <property type="match status" value="1"/>
</dbReference>
<evidence type="ECO:0000313" key="4">
    <source>
        <dbReference type="Proteomes" id="UP001237642"/>
    </source>
</evidence>
<evidence type="ECO:0000256" key="1">
    <source>
        <dbReference type="SAM" id="MobiDB-lite"/>
    </source>
</evidence>
<dbReference type="Proteomes" id="UP001237642">
    <property type="component" value="Unassembled WGS sequence"/>
</dbReference>
<accession>A0AAD8HG11</accession>
<feature type="compositionally biased region" description="Basic and acidic residues" evidence="1">
    <location>
        <begin position="340"/>
        <end position="357"/>
    </location>
</feature>